<evidence type="ECO:0000313" key="2">
    <source>
        <dbReference type="Proteomes" id="UP000216871"/>
    </source>
</evidence>
<dbReference type="Proteomes" id="UP000216871">
    <property type="component" value="Unassembled WGS sequence"/>
</dbReference>
<protein>
    <submittedName>
        <fullName evidence="1">Uncharacterized protein</fullName>
    </submittedName>
</protein>
<proteinExistence type="predicted"/>
<keyword evidence="2" id="KW-1185">Reference proteome</keyword>
<comment type="caution">
    <text evidence="1">The sequence shown here is derived from an EMBL/GenBank/DDBJ whole genome shotgun (WGS) entry which is preliminary data.</text>
</comment>
<sequence length="43" mass="5017">MTTLTEDDLNLFTRFKIRAMGDKLRQCALSSWCLRFVQCFSAV</sequence>
<dbReference type="EMBL" id="MWWW01000037">
    <property type="protein sequence ID" value="OZG56919.1"/>
    <property type="molecule type" value="Genomic_DNA"/>
</dbReference>
<accession>A0A261FCP5</accession>
<reference evidence="1 2" key="1">
    <citation type="journal article" date="2017" name="BMC Genomics">
        <title>Comparative genomic and phylogenomic analyses of the Bifidobacteriaceae family.</title>
        <authorList>
            <person name="Lugli G.A."/>
            <person name="Milani C."/>
            <person name="Turroni F."/>
            <person name="Duranti S."/>
            <person name="Mancabelli L."/>
            <person name="Mangifesta M."/>
            <person name="Ferrario C."/>
            <person name="Modesto M."/>
            <person name="Mattarelli P."/>
            <person name="Jiri K."/>
            <person name="van Sinderen D."/>
            <person name="Ventura M."/>
        </authorList>
    </citation>
    <scope>NUCLEOTIDE SEQUENCE [LARGE SCALE GENOMIC DNA]</scope>
    <source>
        <strain evidence="1 2">DSM 100196</strain>
    </source>
</reference>
<organism evidence="1 2">
    <name type="scientific">Bifidobacterium myosotis</name>
    <dbReference type="NCBI Taxonomy" id="1630166"/>
    <lineage>
        <taxon>Bacteria</taxon>
        <taxon>Bacillati</taxon>
        <taxon>Actinomycetota</taxon>
        <taxon>Actinomycetes</taxon>
        <taxon>Bifidobacteriales</taxon>
        <taxon>Bifidobacteriaceae</taxon>
        <taxon>Bifidobacterium</taxon>
    </lineage>
</organism>
<gene>
    <name evidence="1" type="ORF">BMYO_2146</name>
</gene>
<evidence type="ECO:0000313" key="1">
    <source>
        <dbReference type="EMBL" id="OZG56919.1"/>
    </source>
</evidence>
<dbReference type="AlphaFoldDB" id="A0A261FCP5"/>
<name>A0A261FCP5_9BIFI</name>